<evidence type="ECO:0000256" key="4">
    <source>
        <dbReference type="SAM" id="Phobius"/>
    </source>
</evidence>
<dbReference type="Pfam" id="PF00535">
    <property type="entry name" value="Glycos_transf_2"/>
    <property type="match status" value="1"/>
</dbReference>
<dbReference type="InterPro" id="IPR029044">
    <property type="entry name" value="Nucleotide-diphossugar_trans"/>
</dbReference>
<keyword evidence="4" id="KW-1133">Transmembrane helix</keyword>
<keyword evidence="4" id="KW-0472">Membrane</keyword>
<dbReference type="GO" id="GO:0016757">
    <property type="term" value="F:glycosyltransferase activity"/>
    <property type="evidence" value="ECO:0007669"/>
    <property type="project" value="UniProtKB-KW"/>
</dbReference>
<reference evidence="6 7" key="1">
    <citation type="journal article" date="2014" name="Genome Announc.">
        <title>Draft Genome Sequence of Cytophaga fermentans JCM 21142T, a Facultative Anaerobe Isolated from Marine Mud.</title>
        <authorList>
            <person name="Starns D."/>
            <person name="Oshima K."/>
            <person name="Suda W."/>
            <person name="Iino T."/>
            <person name="Yuki M."/>
            <person name="Inoue J."/>
            <person name="Kitamura K."/>
            <person name="Iida T."/>
            <person name="Darby A."/>
            <person name="Hattori M."/>
            <person name="Ohkuma M."/>
        </authorList>
    </citation>
    <scope>NUCLEOTIDE SEQUENCE [LARGE SCALE GENOMIC DNA]</scope>
    <source>
        <strain evidence="6 7">JCM 21142</strain>
    </source>
</reference>
<dbReference type="InterPro" id="IPR001173">
    <property type="entry name" value="Glyco_trans_2-like"/>
</dbReference>
<evidence type="ECO:0000313" key="6">
    <source>
        <dbReference type="EMBL" id="GAF02544.1"/>
    </source>
</evidence>
<keyword evidence="3" id="KW-0808">Transferase</keyword>
<gene>
    <name evidence="6" type="ORF">JCM21142_31182</name>
</gene>
<evidence type="ECO:0000256" key="2">
    <source>
        <dbReference type="ARBA" id="ARBA00022676"/>
    </source>
</evidence>
<accession>W7YJ27</accession>
<dbReference type="SUPFAM" id="SSF53448">
    <property type="entry name" value="Nucleotide-diphospho-sugar transferases"/>
    <property type="match status" value="1"/>
</dbReference>
<keyword evidence="7" id="KW-1185">Reference proteome</keyword>
<proteinExistence type="inferred from homology"/>
<dbReference type="STRING" id="869213.GCA_000517085_02772"/>
<feature type="domain" description="Glycosyltransferase 2-like" evidence="5">
    <location>
        <begin position="38"/>
        <end position="205"/>
    </location>
</feature>
<comment type="caution">
    <text evidence="6">The sequence shown here is derived from an EMBL/GenBank/DDBJ whole genome shotgun (WGS) entry which is preliminary data.</text>
</comment>
<dbReference type="Proteomes" id="UP000019402">
    <property type="component" value="Unassembled WGS sequence"/>
</dbReference>
<dbReference type="PANTHER" id="PTHR43630">
    <property type="entry name" value="POLY-BETA-1,6-N-ACETYL-D-GLUCOSAMINE SYNTHASE"/>
    <property type="match status" value="1"/>
</dbReference>
<evidence type="ECO:0000256" key="1">
    <source>
        <dbReference type="ARBA" id="ARBA00006739"/>
    </source>
</evidence>
<sequence>MLCAFFVQMFYYLYFYLALGKYLKNDQGESNFSYPPVSVIICAKNESKNLEKHLPAVLEQEYSAPFQVIVVNDASEDTSELVLARLKERYANLYFTSIPYDKKFRHGKKLALTLGVKAAKYEHLLFTDADCEPVDKYWIKEMVQGFSLGKDIVLGYGPYKKQKGFINLWQRYDTFQIAIQYLSFALRGIPYMAVGRNMAYKKSLFYNNQGFKSHQHILSGDDDLFIRDAANKNNVAIVALLHSQTRSVPVKSFKEWKRQKKRHLTTAPYYRFKTKVLLGVEALSRQLLWCISLMSVFFSNFEVFFITIIIVKLAVQYFIQRKIARQIETTELAWGGLLLDFILPLVTGLLLISGKRQANRNKWT</sequence>
<evidence type="ECO:0000313" key="7">
    <source>
        <dbReference type="Proteomes" id="UP000019402"/>
    </source>
</evidence>
<evidence type="ECO:0000259" key="5">
    <source>
        <dbReference type="Pfam" id="PF00535"/>
    </source>
</evidence>
<protein>
    <submittedName>
        <fullName evidence="6">Poly-beta-1,6-N-acetyl-D-glucosamine synthase</fullName>
    </submittedName>
</protein>
<name>W7YJ27_9BACT</name>
<feature type="transmembrane region" description="Helical" evidence="4">
    <location>
        <begin position="332"/>
        <end position="352"/>
    </location>
</feature>
<comment type="similarity">
    <text evidence="1">Belongs to the glycosyltransferase 2 family.</text>
</comment>
<feature type="transmembrane region" description="Helical" evidence="4">
    <location>
        <begin position="287"/>
        <end position="312"/>
    </location>
</feature>
<dbReference type="eggNOG" id="COG1215">
    <property type="taxonomic scope" value="Bacteria"/>
</dbReference>
<dbReference type="AlphaFoldDB" id="W7YJ27"/>
<organism evidence="6 7">
    <name type="scientific">Saccharicrinis fermentans DSM 9555 = JCM 21142</name>
    <dbReference type="NCBI Taxonomy" id="869213"/>
    <lineage>
        <taxon>Bacteria</taxon>
        <taxon>Pseudomonadati</taxon>
        <taxon>Bacteroidota</taxon>
        <taxon>Bacteroidia</taxon>
        <taxon>Marinilabiliales</taxon>
        <taxon>Marinilabiliaceae</taxon>
        <taxon>Saccharicrinis</taxon>
    </lineage>
</organism>
<dbReference type="Gene3D" id="3.90.550.10">
    <property type="entry name" value="Spore Coat Polysaccharide Biosynthesis Protein SpsA, Chain A"/>
    <property type="match status" value="1"/>
</dbReference>
<keyword evidence="4" id="KW-0812">Transmembrane</keyword>
<dbReference type="PANTHER" id="PTHR43630:SF1">
    <property type="entry name" value="POLY-BETA-1,6-N-ACETYL-D-GLUCOSAMINE SYNTHASE"/>
    <property type="match status" value="1"/>
</dbReference>
<dbReference type="EMBL" id="BAMD01000010">
    <property type="protein sequence ID" value="GAF02544.1"/>
    <property type="molecule type" value="Genomic_DNA"/>
</dbReference>
<keyword evidence="2" id="KW-0328">Glycosyltransferase</keyword>
<evidence type="ECO:0000256" key="3">
    <source>
        <dbReference type="ARBA" id="ARBA00022679"/>
    </source>
</evidence>